<evidence type="ECO:0000313" key="3">
    <source>
        <dbReference type="EMBL" id="EKC98934.1"/>
    </source>
</evidence>
<comment type="caution">
    <text evidence="3">The sequence shown here is derived from an EMBL/GenBank/DDBJ whole genome shotgun (WGS) entry which is preliminary data.</text>
</comment>
<evidence type="ECO:0000313" key="4">
    <source>
        <dbReference type="Proteomes" id="UP000006757"/>
    </source>
</evidence>
<sequence length="325" mass="35589">MKSSLVSKLACFHVNIQTDLAQVVDTPDGVDGELRAGWDALRGLIADIVVEGSAELSANFAQQLKDATAEHERHLRIATCRWEASYAQLGPQVRALREAVEQQRGTITEGVQSQTRAYLDNVIADVIPQIKSYVEEAVKTMQESENTLADDLKLRMFDIEDRLEATEDDLADHMAQCSRENAAMQHSTEEGLLATLNSYNSYVNSNFAVVQESIRDANAHIKEIELAIADLNDQVADLENEEAECSRLLDIASTSSQKSTTSSDDGDSVTAENGECRSEALNEHPVLSMPAVSTKCGSGNGITTDDWMDAQVVFPFEKEDCLSSL</sequence>
<proteinExistence type="predicted"/>
<dbReference type="HOGENOM" id="CLU_863787_0_0_1"/>
<feature type="coiled-coil region" evidence="1">
    <location>
        <begin position="149"/>
        <end position="176"/>
    </location>
</feature>
<gene>
    <name evidence="3" type="ORF">A1Q2_06688</name>
</gene>
<accession>K1V4L5</accession>
<evidence type="ECO:0000256" key="1">
    <source>
        <dbReference type="SAM" id="Coils"/>
    </source>
</evidence>
<organism evidence="3 4">
    <name type="scientific">Trichosporon asahii var. asahii (strain CBS 8904)</name>
    <name type="common">Yeast</name>
    <dbReference type="NCBI Taxonomy" id="1220162"/>
    <lineage>
        <taxon>Eukaryota</taxon>
        <taxon>Fungi</taxon>
        <taxon>Dikarya</taxon>
        <taxon>Basidiomycota</taxon>
        <taxon>Agaricomycotina</taxon>
        <taxon>Tremellomycetes</taxon>
        <taxon>Trichosporonales</taxon>
        <taxon>Trichosporonaceae</taxon>
        <taxon>Trichosporon</taxon>
    </lineage>
</organism>
<protein>
    <submittedName>
        <fullName evidence="3">Uncharacterized protein</fullName>
    </submittedName>
</protein>
<feature type="region of interest" description="Disordered" evidence="2">
    <location>
        <begin position="254"/>
        <end position="275"/>
    </location>
</feature>
<feature type="compositionally biased region" description="Low complexity" evidence="2">
    <location>
        <begin position="254"/>
        <end position="263"/>
    </location>
</feature>
<keyword evidence="4" id="KW-1185">Reference proteome</keyword>
<name>K1V4L5_TRIAC</name>
<feature type="coiled-coil region" evidence="1">
    <location>
        <begin position="214"/>
        <end position="248"/>
    </location>
</feature>
<keyword evidence="1" id="KW-0175">Coiled coil</keyword>
<dbReference type="EMBL" id="AMBO01000378">
    <property type="protein sequence ID" value="EKC98934.1"/>
    <property type="molecule type" value="Genomic_DNA"/>
</dbReference>
<evidence type="ECO:0000256" key="2">
    <source>
        <dbReference type="SAM" id="MobiDB-lite"/>
    </source>
</evidence>
<dbReference type="AlphaFoldDB" id="K1V4L5"/>
<dbReference type="InParanoid" id="K1V4L5"/>
<dbReference type="Proteomes" id="UP000006757">
    <property type="component" value="Unassembled WGS sequence"/>
</dbReference>
<reference evidence="3 4" key="1">
    <citation type="journal article" date="2012" name="Eukaryot. Cell">
        <title>Genome sequence of the Trichosporon asahii environmental strain CBS 8904.</title>
        <authorList>
            <person name="Yang R.Y."/>
            <person name="Li H.T."/>
            <person name="Zhu H."/>
            <person name="Zhou G.P."/>
            <person name="Wang M."/>
            <person name="Wang L."/>
        </authorList>
    </citation>
    <scope>NUCLEOTIDE SEQUENCE [LARGE SCALE GENOMIC DNA]</scope>
    <source>
        <strain evidence="3 4">CBS 8904</strain>
    </source>
</reference>